<dbReference type="SMART" id="SM00387">
    <property type="entry name" value="HATPase_c"/>
    <property type="match status" value="1"/>
</dbReference>
<proteinExistence type="predicted"/>
<dbReference type="PROSITE" id="PS50110">
    <property type="entry name" value="RESPONSE_REGULATORY"/>
    <property type="match status" value="1"/>
</dbReference>
<dbReference type="SUPFAM" id="SSF55874">
    <property type="entry name" value="ATPase domain of HSP90 chaperone/DNA topoisomerase II/histidine kinase"/>
    <property type="match status" value="1"/>
</dbReference>
<evidence type="ECO:0000256" key="6">
    <source>
        <dbReference type="PROSITE-ProRule" id="PRU00169"/>
    </source>
</evidence>
<dbReference type="PANTHER" id="PTHR43047:SF64">
    <property type="entry name" value="HISTIDINE KINASE CONTAINING CHEY-HOMOLOGOUS RECEIVER DOMAIN AND PAS DOMAIN-RELATED"/>
    <property type="match status" value="1"/>
</dbReference>
<evidence type="ECO:0000256" key="3">
    <source>
        <dbReference type="ARBA" id="ARBA00022553"/>
    </source>
</evidence>
<accession>A0ABV6R0R9</accession>
<dbReference type="InterPro" id="IPR004358">
    <property type="entry name" value="Sig_transdc_His_kin-like_C"/>
</dbReference>
<keyword evidence="3 6" id="KW-0597">Phosphoprotein</keyword>
<dbReference type="PANTHER" id="PTHR43047">
    <property type="entry name" value="TWO-COMPONENT HISTIDINE PROTEIN KINASE"/>
    <property type="match status" value="1"/>
</dbReference>
<dbReference type="InterPro" id="IPR046342">
    <property type="entry name" value="CBS_dom_sf"/>
</dbReference>
<dbReference type="Pfam" id="PF00512">
    <property type="entry name" value="HisKA"/>
    <property type="match status" value="1"/>
</dbReference>
<dbReference type="InterPro" id="IPR005467">
    <property type="entry name" value="His_kinase_dom"/>
</dbReference>
<feature type="domain" description="Response regulatory" evidence="8">
    <location>
        <begin position="405"/>
        <end position="522"/>
    </location>
</feature>
<feature type="domain" description="Histidine kinase" evidence="7">
    <location>
        <begin position="166"/>
        <end position="381"/>
    </location>
</feature>
<feature type="modified residue" description="4-aspartylphosphate" evidence="6">
    <location>
        <position position="454"/>
    </location>
</feature>
<evidence type="ECO:0000313" key="9">
    <source>
        <dbReference type="EMBL" id="MFC0632283.1"/>
    </source>
</evidence>
<gene>
    <name evidence="9" type="ORF">ACFFGE_00105</name>
</gene>
<evidence type="ECO:0000256" key="1">
    <source>
        <dbReference type="ARBA" id="ARBA00000085"/>
    </source>
</evidence>
<dbReference type="SMART" id="SM00448">
    <property type="entry name" value="REC"/>
    <property type="match status" value="1"/>
</dbReference>
<dbReference type="SUPFAM" id="SSF54631">
    <property type="entry name" value="CBS-domain pair"/>
    <property type="match status" value="1"/>
</dbReference>
<comment type="catalytic activity">
    <reaction evidence="1">
        <text>ATP + protein L-histidine = ADP + protein N-phospho-L-histidine.</text>
        <dbReference type="EC" id="2.7.13.3"/>
    </reaction>
</comment>
<protein>
    <recommendedName>
        <fullName evidence="2">histidine kinase</fullName>
        <ecNumber evidence="2">2.7.13.3</ecNumber>
    </recommendedName>
</protein>
<dbReference type="InterPro" id="IPR003661">
    <property type="entry name" value="HisK_dim/P_dom"/>
</dbReference>
<evidence type="ECO:0000256" key="2">
    <source>
        <dbReference type="ARBA" id="ARBA00012438"/>
    </source>
</evidence>
<keyword evidence="4" id="KW-0808">Transferase</keyword>
<dbReference type="CDD" id="cd04598">
    <property type="entry name" value="CBS_pair_GGDEF_EAL"/>
    <property type="match status" value="1"/>
</dbReference>
<evidence type="ECO:0000256" key="5">
    <source>
        <dbReference type="ARBA" id="ARBA00022777"/>
    </source>
</evidence>
<reference evidence="9 10" key="1">
    <citation type="submission" date="2024-09" db="EMBL/GenBank/DDBJ databases">
        <authorList>
            <person name="Sun Q."/>
            <person name="Mori K."/>
        </authorList>
    </citation>
    <scope>NUCLEOTIDE SEQUENCE [LARGE SCALE GENOMIC DNA]</scope>
    <source>
        <strain evidence="9 10">NCAIM B.02621</strain>
    </source>
</reference>
<dbReference type="Gene3D" id="3.40.50.2300">
    <property type="match status" value="1"/>
</dbReference>
<evidence type="ECO:0000259" key="7">
    <source>
        <dbReference type="PROSITE" id="PS50109"/>
    </source>
</evidence>
<dbReference type="Gene3D" id="3.30.565.10">
    <property type="entry name" value="Histidine kinase-like ATPase, C-terminal domain"/>
    <property type="match status" value="1"/>
</dbReference>
<dbReference type="Gene3D" id="3.10.580.10">
    <property type="entry name" value="CBS-domain"/>
    <property type="match status" value="1"/>
</dbReference>
<evidence type="ECO:0000313" key="10">
    <source>
        <dbReference type="Proteomes" id="UP001589906"/>
    </source>
</evidence>
<dbReference type="InterPro" id="IPR003594">
    <property type="entry name" value="HATPase_dom"/>
</dbReference>
<dbReference type="SUPFAM" id="SSF52172">
    <property type="entry name" value="CheY-like"/>
    <property type="match status" value="1"/>
</dbReference>
<dbReference type="InterPro" id="IPR001789">
    <property type="entry name" value="Sig_transdc_resp-reg_receiver"/>
</dbReference>
<organism evidence="9 10">
    <name type="scientific">Brevundimonas balnearis</name>
    <dbReference type="NCBI Taxonomy" id="1572858"/>
    <lineage>
        <taxon>Bacteria</taxon>
        <taxon>Pseudomonadati</taxon>
        <taxon>Pseudomonadota</taxon>
        <taxon>Alphaproteobacteria</taxon>
        <taxon>Caulobacterales</taxon>
        <taxon>Caulobacteraceae</taxon>
        <taxon>Brevundimonas</taxon>
    </lineage>
</organism>
<dbReference type="PROSITE" id="PS50109">
    <property type="entry name" value="HIS_KIN"/>
    <property type="match status" value="1"/>
</dbReference>
<keyword evidence="5" id="KW-0418">Kinase</keyword>
<dbReference type="InterPro" id="IPR011006">
    <property type="entry name" value="CheY-like_superfamily"/>
</dbReference>
<dbReference type="Proteomes" id="UP001589906">
    <property type="component" value="Unassembled WGS sequence"/>
</dbReference>
<sequence length="543" mass="58667">MPTIEVLTERVDPVSPDTPGSVIFARFQDAPDTLVIPVVDDGQPLGLIERNAFLLKIAGPFGHALYAHRPVTQIMDAEPAVVEAGVAIDVFCDIMLKGGPAALTRGFIVTREGRYWGVGTALSLLKASHERQRVQNAELAEQARVLQDTRTQALASARAKSQFLAIMSHELRTPMNGVLAVAELLRRQPLNEAAQAHVRTIVDSSETLLRILQDALDLSRAEAGELEIDRQPTRLRGLMDDIQSMWEPRASQDQISFLGAYEGDTELAALVDGVRIKQVFNNLIGNALKFAQNGVVEASLKAHAEGETVIIEGRVRDDGPGIDPTRLDAIFEPFVHGSGPDGAGLGLSICRQIIEALDGRIWAENNPGRGATFHFAINASRAQLEQEAPSNVAELSELHLQSQPHVLIVDDNATNRVVAQALCEMFGCTSETAEDGQEALDIVQERGFDLILMDIKMPRMDGVAATNAIRALGGDAGRTPILALTANADPDDAKHYLSIGMAAVVEKPIKPERLRMAMNMALESHAQDVAGDAPPVRSFRSVA</sequence>
<evidence type="ECO:0000259" key="8">
    <source>
        <dbReference type="PROSITE" id="PS50110"/>
    </source>
</evidence>
<dbReference type="SUPFAM" id="SSF47384">
    <property type="entry name" value="Homodimeric domain of signal transducing histidine kinase"/>
    <property type="match status" value="1"/>
</dbReference>
<dbReference type="RefSeq" id="WP_376833090.1">
    <property type="nucleotide sequence ID" value="NZ_JBHLSW010000001.1"/>
</dbReference>
<dbReference type="InterPro" id="IPR036890">
    <property type="entry name" value="HATPase_C_sf"/>
</dbReference>
<dbReference type="EMBL" id="JBHLSW010000001">
    <property type="protein sequence ID" value="MFC0632283.1"/>
    <property type="molecule type" value="Genomic_DNA"/>
</dbReference>
<comment type="caution">
    <text evidence="9">The sequence shown here is derived from an EMBL/GenBank/DDBJ whole genome shotgun (WGS) entry which is preliminary data.</text>
</comment>
<dbReference type="Pfam" id="PF00072">
    <property type="entry name" value="Response_reg"/>
    <property type="match status" value="1"/>
</dbReference>
<dbReference type="CDD" id="cd00075">
    <property type="entry name" value="HATPase"/>
    <property type="match status" value="1"/>
</dbReference>
<dbReference type="PRINTS" id="PR00344">
    <property type="entry name" value="BCTRLSENSOR"/>
</dbReference>
<dbReference type="Pfam" id="PF02518">
    <property type="entry name" value="HATPase_c"/>
    <property type="match status" value="1"/>
</dbReference>
<dbReference type="InterPro" id="IPR036097">
    <property type="entry name" value="HisK_dim/P_sf"/>
</dbReference>
<name>A0ABV6R0R9_9CAUL</name>
<dbReference type="CDD" id="cd17546">
    <property type="entry name" value="REC_hyHK_CKI1_RcsC-like"/>
    <property type="match status" value="1"/>
</dbReference>
<dbReference type="CDD" id="cd00082">
    <property type="entry name" value="HisKA"/>
    <property type="match status" value="1"/>
</dbReference>
<dbReference type="Gene3D" id="1.10.287.130">
    <property type="match status" value="1"/>
</dbReference>
<keyword evidence="10" id="KW-1185">Reference proteome</keyword>
<dbReference type="SMART" id="SM00388">
    <property type="entry name" value="HisKA"/>
    <property type="match status" value="1"/>
</dbReference>
<dbReference type="EC" id="2.7.13.3" evidence="2"/>
<evidence type="ECO:0000256" key="4">
    <source>
        <dbReference type="ARBA" id="ARBA00022679"/>
    </source>
</evidence>